<name>A0ABT5GE44_9MICO</name>
<proteinExistence type="predicted"/>
<evidence type="ECO:0000313" key="3">
    <source>
        <dbReference type="EMBL" id="MDC5696085.1"/>
    </source>
</evidence>
<feature type="domain" description="YdbS-like PH" evidence="2">
    <location>
        <begin position="69"/>
        <end position="148"/>
    </location>
</feature>
<dbReference type="Pfam" id="PF03703">
    <property type="entry name" value="bPH_2"/>
    <property type="match status" value="2"/>
</dbReference>
<keyword evidence="1" id="KW-1133">Transmembrane helix</keyword>
<dbReference type="RefSeq" id="WP_272460662.1">
    <property type="nucleotide sequence ID" value="NZ_JAPFQL010000005.1"/>
</dbReference>
<feature type="transmembrane region" description="Helical" evidence="1">
    <location>
        <begin position="53"/>
        <end position="70"/>
    </location>
</feature>
<gene>
    <name evidence="3" type="ORF">OO014_02360</name>
</gene>
<reference evidence="3 4" key="1">
    <citation type="submission" date="2022-11" db="EMBL/GenBank/DDBJ databases">
        <title>Anaerobic phenanthrene biodegradation by a DNRA strain PheN6.</title>
        <authorList>
            <person name="Zhang Z."/>
        </authorList>
    </citation>
    <scope>NUCLEOTIDE SEQUENCE [LARGE SCALE GENOMIC DNA]</scope>
    <source>
        <strain evidence="3 4">PheN6</strain>
    </source>
</reference>
<accession>A0ABT5GE44</accession>
<dbReference type="PIRSF" id="PIRSF026631">
    <property type="entry name" value="UCP026631"/>
    <property type="match status" value="1"/>
</dbReference>
<evidence type="ECO:0000259" key="2">
    <source>
        <dbReference type="Pfam" id="PF03703"/>
    </source>
</evidence>
<protein>
    <submittedName>
        <fullName evidence="3">PH domain-containing protein</fullName>
    </submittedName>
</protein>
<feature type="transmembrane region" description="Helical" evidence="1">
    <location>
        <begin position="22"/>
        <end position="47"/>
    </location>
</feature>
<dbReference type="InterPro" id="IPR005182">
    <property type="entry name" value="YdbS-like_PH"/>
</dbReference>
<dbReference type="InterPro" id="IPR014529">
    <property type="entry name" value="UCP026631"/>
</dbReference>
<dbReference type="PANTHER" id="PTHR34473:SF2">
    <property type="entry name" value="UPF0699 TRANSMEMBRANE PROTEIN YDBT"/>
    <property type="match status" value="1"/>
</dbReference>
<dbReference type="Proteomes" id="UP001150259">
    <property type="component" value="Unassembled WGS sequence"/>
</dbReference>
<sequence>MSDPPGEVVGETEWRRLDKRMLLIHPFQSLLQALPAILALFVARIGADDSDRWELLALPVVVAFGLLRWVTTRYRITGDQIELRHGLLHKQSRTARLDKVRTVDLTAQLHHRALGLAKVEISTGSAGKDRLVLDSLGIDEGRRLRAQLLDRLRTVDPALAALPPPTGPALDVGAPASEVDEVGAEEELLRLHPSWLRFAPFTMTGIGTAAAVLGFVSQGIGRFSEQGDYYESSARWLEEQGWLPSVVGLLVLVSLLAVGAYILSFWGFRLSRNHTGSLHTRRGLLTSREVGIDHTRVRGVELGEPLGLRLAGGRRLKAVSTGLQGEAGGGSDWLSPPAPASVVEGVAAAVLGDPVAVGGTVTDHGPAARRRRLTRAVTPPAALVVALAVGWDVGDWPLWWLVGALPLVGGGWLLGRDRYRGLGHLVTGRHLVARSGSLDRRRVVLARSGVIGWKLRQSWFQRRAGVVTLTATTAAGRQHYDLLDLTPERADELLRELAPELVTQFT</sequence>
<comment type="caution">
    <text evidence="3">The sequence shown here is derived from an EMBL/GenBank/DDBJ whole genome shotgun (WGS) entry which is preliminary data.</text>
</comment>
<evidence type="ECO:0000256" key="1">
    <source>
        <dbReference type="SAM" id="Phobius"/>
    </source>
</evidence>
<dbReference type="PANTHER" id="PTHR34473">
    <property type="entry name" value="UPF0699 TRANSMEMBRANE PROTEIN YDBS"/>
    <property type="match status" value="1"/>
</dbReference>
<keyword evidence="4" id="KW-1185">Reference proteome</keyword>
<evidence type="ECO:0000313" key="4">
    <source>
        <dbReference type="Proteomes" id="UP001150259"/>
    </source>
</evidence>
<keyword evidence="1" id="KW-0472">Membrane</keyword>
<feature type="transmembrane region" description="Helical" evidence="1">
    <location>
        <begin position="241"/>
        <end position="263"/>
    </location>
</feature>
<organism evidence="3 4">
    <name type="scientific">Intrasporangium calvum</name>
    <dbReference type="NCBI Taxonomy" id="53358"/>
    <lineage>
        <taxon>Bacteria</taxon>
        <taxon>Bacillati</taxon>
        <taxon>Actinomycetota</taxon>
        <taxon>Actinomycetes</taxon>
        <taxon>Micrococcales</taxon>
        <taxon>Intrasporangiaceae</taxon>
        <taxon>Intrasporangium</taxon>
    </lineage>
</organism>
<feature type="transmembrane region" description="Helical" evidence="1">
    <location>
        <begin position="373"/>
        <end position="391"/>
    </location>
</feature>
<dbReference type="EMBL" id="JAPFQL010000005">
    <property type="protein sequence ID" value="MDC5696085.1"/>
    <property type="molecule type" value="Genomic_DNA"/>
</dbReference>
<keyword evidence="1" id="KW-0812">Transmembrane</keyword>
<feature type="transmembrane region" description="Helical" evidence="1">
    <location>
        <begin position="397"/>
        <end position="415"/>
    </location>
</feature>
<feature type="domain" description="YdbS-like PH" evidence="2">
    <location>
        <begin position="419"/>
        <end position="496"/>
    </location>
</feature>
<feature type="transmembrane region" description="Helical" evidence="1">
    <location>
        <begin position="198"/>
        <end position="221"/>
    </location>
</feature>